<evidence type="ECO:0000313" key="3">
    <source>
        <dbReference type="Proteomes" id="UP001152484"/>
    </source>
</evidence>
<feature type="non-terminal residue" evidence="2">
    <location>
        <position position="243"/>
    </location>
</feature>
<proteinExistence type="predicted"/>
<feature type="compositionally biased region" description="Polar residues" evidence="1">
    <location>
        <begin position="229"/>
        <end position="243"/>
    </location>
</feature>
<evidence type="ECO:0000313" key="2">
    <source>
        <dbReference type="EMBL" id="CAH9114877.1"/>
    </source>
</evidence>
<dbReference type="AlphaFoldDB" id="A0A9P1EL09"/>
<dbReference type="Pfam" id="PF14223">
    <property type="entry name" value="Retrotran_gag_2"/>
    <property type="match status" value="1"/>
</dbReference>
<feature type="region of interest" description="Disordered" evidence="1">
    <location>
        <begin position="220"/>
        <end position="243"/>
    </location>
</feature>
<protein>
    <recommendedName>
        <fullName evidence="4">DUF4219 domain-containing protein</fullName>
    </recommendedName>
</protein>
<dbReference type="PANTHER" id="PTHR35317:SF23">
    <property type="entry name" value="OS04G0629600 PROTEIN"/>
    <property type="match status" value="1"/>
</dbReference>
<dbReference type="OrthoDB" id="1751476at2759"/>
<evidence type="ECO:0000256" key="1">
    <source>
        <dbReference type="SAM" id="MobiDB-lite"/>
    </source>
</evidence>
<accession>A0A9P1EL09</accession>
<name>A0A9P1EL09_CUSEU</name>
<gene>
    <name evidence="2" type="ORF">CEURO_LOCUS20565</name>
</gene>
<reference evidence="2" key="1">
    <citation type="submission" date="2022-07" db="EMBL/GenBank/DDBJ databases">
        <authorList>
            <person name="Macas J."/>
            <person name="Novak P."/>
            <person name="Neumann P."/>
        </authorList>
    </citation>
    <scope>NUCLEOTIDE SEQUENCE</scope>
</reference>
<dbReference type="EMBL" id="CAMAPE010000065">
    <property type="protein sequence ID" value="CAH9114877.1"/>
    <property type="molecule type" value="Genomic_DNA"/>
</dbReference>
<dbReference type="Proteomes" id="UP001152484">
    <property type="component" value="Unassembled WGS sequence"/>
</dbReference>
<organism evidence="2 3">
    <name type="scientific">Cuscuta europaea</name>
    <name type="common">European dodder</name>
    <dbReference type="NCBI Taxonomy" id="41803"/>
    <lineage>
        <taxon>Eukaryota</taxon>
        <taxon>Viridiplantae</taxon>
        <taxon>Streptophyta</taxon>
        <taxon>Embryophyta</taxon>
        <taxon>Tracheophyta</taxon>
        <taxon>Spermatophyta</taxon>
        <taxon>Magnoliopsida</taxon>
        <taxon>eudicotyledons</taxon>
        <taxon>Gunneridae</taxon>
        <taxon>Pentapetalae</taxon>
        <taxon>asterids</taxon>
        <taxon>lamiids</taxon>
        <taxon>Solanales</taxon>
        <taxon>Convolvulaceae</taxon>
        <taxon>Cuscuteae</taxon>
        <taxon>Cuscuta</taxon>
        <taxon>Cuscuta subgen. Cuscuta</taxon>
    </lineage>
</organism>
<evidence type="ECO:0008006" key="4">
    <source>
        <dbReference type="Google" id="ProtNLM"/>
    </source>
</evidence>
<dbReference type="PANTHER" id="PTHR35317">
    <property type="entry name" value="OS04G0629600 PROTEIN"/>
    <property type="match status" value="1"/>
</dbReference>
<comment type="caution">
    <text evidence="2">The sequence shown here is derived from an EMBL/GenBank/DDBJ whole genome shotgun (WGS) entry which is preliminary data.</text>
</comment>
<sequence>MDHSLSKNLMFSDLKFDDWRIRMKAHLCALHDEMWEVLDIGPFTSFQKVNPEHAIDNTRPQMISKAKSEWTTEERRKYNLDNIAKDILYKSIDDRYFNRIKKCKTAKEIWDTLELIGAGDEQEKDNKLTIANKKFDDFKLLPGESISKMYDRLLTLTGEISELGKDLTTKEINLKVLRGLPSAWKMKVVAVQASKDVKTYPTDKLISDLKAHEFEMIEEKEDVPEERTTTALTASTSKVNDFD</sequence>
<keyword evidence="3" id="KW-1185">Reference proteome</keyword>